<accession>A0ABQ4ZKK2</accession>
<dbReference type="InterPro" id="IPR011009">
    <property type="entry name" value="Kinase-like_dom_sf"/>
</dbReference>
<evidence type="ECO:0000256" key="4">
    <source>
        <dbReference type="ARBA" id="ARBA00022737"/>
    </source>
</evidence>
<feature type="domain" description="Protein kinase" evidence="8">
    <location>
        <begin position="305"/>
        <end position="443"/>
    </location>
</feature>
<dbReference type="Gene3D" id="3.80.10.10">
    <property type="entry name" value="Ribonuclease Inhibitor"/>
    <property type="match status" value="1"/>
</dbReference>
<dbReference type="Pfam" id="PF00560">
    <property type="entry name" value="LRR_1"/>
    <property type="match status" value="2"/>
</dbReference>
<evidence type="ECO:0000256" key="1">
    <source>
        <dbReference type="ARBA" id="ARBA00004370"/>
    </source>
</evidence>
<reference evidence="9" key="2">
    <citation type="submission" date="2022-01" db="EMBL/GenBank/DDBJ databases">
        <authorList>
            <person name="Yamashiro T."/>
            <person name="Shiraishi A."/>
            <person name="Satake H."/>
            <person name="Nakayama K."/>
        </authorList>
    </citation>
    <scope>NUCLEOTIDE SEQUENCE</scope>
</reference>
<dbReference type="InterPro" id="IPR046959">
    <property type="entry name" value="PRK1-6/SRF4-like"/>
</dbReference>
<evidence type="ECO:0000259" key="8">
    <source>
        <dbReference type="PROSITE" id="PS50011"/>
    </source>
</evidence>
<keyword evidence="4" id="KW-0677">Repeat</keyword>
<sequence length="443" mass="50409">MLIILARLTTNSKADESDISCLRSIKEHLEDPLQMLSTWKFDYISEGSVCGFTGVKCWNGQQNRVLSIQLANMRLKGPFPMGIRNCTSMQELDLSGNYLSGSIPSNLADDLPYIVSLDFSNNNLSGSIPSSFANWRFINVLRLDNNYLTGQIPQELLKLPRLRKFSVANNRLSGPLPILSDATFPAESYANNLGLCGDPLDPCIDEDLVGLFLSGFEVGCSLFTILTMFFILFCSPRLMKKIKRKKHCLIPRTPQILAGIKKRKVNSSIPLSITCNDVVNVKVTSMEKFIRRLSLAELKMATNNFDNKNAIGYGNMGIMYKAMFPNNLLLAIKRLRRFDGFVKDFLLEIEILGRLRHTNLVPLLGFCYERNTKFMVYKYMCNGTLHQWLHRRPQVEAKKMDWVLRYKIAVGIARGLSWLHNNNILRVAHHKITPKCILLDDKF</sequence>
<protein>
    <submittedName>
        <fullName evidence="9">Probably inactive leucine-rich repeat receptor-like protein kinase</fullName>
    </submittedName>
</protein>
<feature type="transmembrane region" description="Helical" evidence="7">
    <location>
        <begin position="208"/>
        <end position="234"/>
    </location>
</feature>
<reference evidence="9" key="1">
    <citation type="journal article" date="2022" name="Int. J. Mol. Sci.">
        <title>Draft Genome of Tanacetum Coccineum: Genomic Comparison of Closely Related Tanacetum-Family Plants.</title>
        <authorList>
            <person name="Yamashiro T."/>
            <person name="Shiraishi A."/>
            <person name="Nakayama K."/>
            <person name="Satake H."/>
        </authorList>
    </citation>
    <scope>NUCLEOTIDE SEQUENCE</scope>
</reference>
<evidence type="ECO:0000313" key="9">
    <source>
        <dbReference type="EMBL" id="GJS89457.1"/>
    </source>
</evidence>
<dbReference type="SUPFAM" id="SSF56112">
    <property type="entry name" value="Protein kinase-like (PK-like)"/>
    <property type="match status" value="1"/>
</dbReference>
<proteinExistence type="predicted"/>
<keyword evidence="5 7" id="KW-1133">Transmembrane helix</keyword>
<dbReference type="Pfam" id="PF07714">
    <property type="entry name" value="PK_Tyr_Ser-Thr"/>
    <property type="match status" value="1"/>
</dbReference>
<gene>
    <name evidence="9" type="ORF">Tco_0772093</name>
</gene>
<dbReference type="PANTHER" id="PTHR48007:SF76">
    <property type="entry name" value="OS03G0145102 PROTEIN"/>
    <property type="match status" value="1"/>
</dbReference>
<dbReference type="PANTHER" id="PTHR48007">
    <property type="entry name" value="LEUCINE-RICH REPEAT RECEPTOR-LIKE PROTEIN KINASE PXC1"/>
    <property type="match status" value="1"/>
</dbReference>
<evidence type="ECO:0000313" key="10">
    <source>
        <dbReference type="Proteomes" id="UP001151760"/>
    </source>
</evidence>
<evidence type="ECO:0000256" key="5">
    <source>
        <dbReference type="ARBA" id="ARBA00022989"/>
    </source>
</evidence>
<dbReference type="InterPro" id="IPR032675">
    <property type="entry name" value="LRR_dom_sf"/>
</dbReference>
<evidence type="ECO:0000256" key="3">
    <source>
        <dbReference type="ARBA" id="ARBA00022692"/>
    </source>
</evidence>
<dbReference type="Gene3D" id="1.10.510.10">
    <property type="entry name" value="Transferase(Phosphotransferase) domain 1"/>
    <property type="match status" value="1"/>
</dbReference>
<dbReference type="EMBL" id="BQNB010011351">
    <property type="protein sequence ID" value="GJS89457.1"/>
    <property type="molecule type" value="Genomic_DNA"/>
</dbReference>
<evidence type="ECO:0000256" key="6">
    <source>
        <dbReference type="ARBA" id="ARBA00023136"/>
    </source>
</evidence>
<dbReference type="Proteomes" id="UP001151760">
    <property type="component" value="Unassembled WGS sequence"/>
</dbReference>
<evidence type="ECO:0000256" key="7">
    <source>
        <dbReference type="SAM" id="Phobius"/>
    </source>
</evidence>
<dbReference type="InterPro" id="IPR001611">
    <property type="entry name" value="Leu-rich_rpt"/>
</dbReference>
<keyword evidence="10" id="KW-1185">Reference proteome</keyword>
<keyword evidence="6 7" id="KW-0472">Membrane</keyword>
<dbReference type="Gene3D" id="3.30.200.20">
    <property type="entry name" value="Phosphorylase Kinase, domain 1"/>
    <property type="match status" value="1"/>
</dbReference>
<dbReference type="Pfam" id="PF08263">
    <property type="entry name" value="LRRNT_2"/>
    <property type="match status" value="1"/>
</dbReference>
<dbReference type="InterPro" id="IPR013210">
    <property type="entry name" value="LRR_N_plant-typ"/>
</dbReference>
<dbReference type="SUPFAM" id="SSF52058">
    <property type="entry name" value="L domain-like"/>
    <property type="match status" value="1"/>
</dbReference>
<keyword evidence="2" id="KW-0433">Leucine-rich repeat</keyword>
<evidence type="ECO:0000256" key="2">
    <source>
        <dbReference type="ARBA" id="ARBA00022614"/>
    </source>
</evidence>
<comment type="subcellular location">
    <subcellularLocation>
        <location evidence="1">Membrane</location>
    </subcellularLocation>
</comment>
<name>A0ABQ4ZKK2_9ASTR</name>
<keyword evidence="3 7" id="KW-0812">Transmembrane</keyword>
<comment type="caution">
    <text evidence="9">The sequence shown here is derived from an EMBL/GenBank/DDBJ whole genome shotgun (WGS) entry which is preliminary data.</text>
</comment>
<organism evidence="9 10">
    <name type="scientific">Tanacetum coccineum</name>
    <dbReference type="NCBI Taxonomy" id="301880"/>
    <lineage>
        <taxon>Eukaryota</taxon>
        <taxon>Viridiplantae</taxon>
        <taxon>Streptophyta</taxon>
        <taxon>Embryophyta</taxon>
        <taxon>Tracheophyta</taxon>
        <taxon>Spermatophyta</taxon>
        <taxon>Magnoliopsida</taxon>
        <taxon>eudicotyledons</taxon>
        <taxon>Gunneridae</taxon>
        <taxon>Pentapetalae</taxon>
        <taxon>asterids</taxon>
        <taxon>campanulids</taxon>
        <taxon>Asterales</taxon>
        <taxon>Asteraceae</taxon>
        <taxon>Asteroideae</taxon>
        <taxon>Anthemideae</taxon>
        <taxon>Anthemidinae</taxon>
        <taxon>Tanacetum</taxon>
    </lineage>
</organism>
<dbReference type="InterPro" id="IPR001245">
    <property type="entry name" value="Ser-Thr/Tyr_kinase_cat_dom"/>
</dbReference>
<dbReference type="PROSITE" id="PS50011">
    <property type="entry name" value="PROTEIN_KINASE_DOM"/>
    <property type="match status" value="1"/>
</dbReference>
<dbReference type="InterPro" id="IPR000719">
    <property type="entry name" value="Prot_kinase_dom"/>
</dbReference>